<keyword evidence="4 7" id="KW-0809">Transit peptide</keyword>
<dbReference type="InterPro" id="IPR040152">
    <property type="entry name" value="Atp25"/>
</dbReference>
<dbReference type="GO" id="GO:0048255">
    <property type="term" value="P:mRNA stabilization"/>
    <property type="evidence" value="ECO:0007669"/>
    <property type="project" value="TreeGrafter"/>
</dbReference>
<evidence type="ECO:0000256" key="2">
    <source>
        <dbReference type="ARBA" id="ARBA00010787"/>
    </source>
</evidence>
<dbReference type="AlphaFoldDB" id="A0A099P665"/>
<evidence type="ECO:0000256" key="3">
    <source>
        <dbReference type="ARBA" id="ARBA00022792"/>
    </source>
</evidence>
<dbReference type="PANTHER" id="PTHR28087:SF1">
    <property type="entry name" value="ATPASE SYNTHESIS PROTEIN 25, MITOCHONDRIAL"/>
    <property type="match status" value="1"/>
</dbReference>
<dbReference type="VEuPathDB" id="FungiDB:C5L36_0E03110"/>
<dbReference type="GO" id="GO:0140053">
    <property type="term" value="P:mitochondrial gene expression"/>
    <property type="evidence" value="ECO:0007669"/>
    <property type="project" value="UniProtKB-UniRule"/>
</dbReference>
<dbReference type="InterPro" id="IPR043519">
    <property type="entry name" value="NT_sf"/>
</dbReference>
<comment type="similarity">
    <text evidence="2 7">Belongs to the ATP25 family.</text>
</comment>
<organism evidence="8 9">
    <name type="scientific">Pichia kudriavzevii</name>
    <name type="common">Yeast</name>
    <name type="synonym">Issatchenkia orientalis</name>
    <dbReference type="NCBI Taxonomy" id="4909"/>
    <lineage>
        <taxon>Eukaryota</taxon>
        <taxon>Fungi</taxon>
        <taxon>Dikarya</taxon>
        <taxon>Ascomycota</taxon>
        <taxon>Saccharomycotina</taxon>
        <taxon>Pichiomycetes</taxon>
        <taxon>Pichiales</taxon>
        <taxon>Pichiaceae</taxon>
        <taxon>Pichia</taxon>
    </lineage>
</organism>
<evidence type="ECO:0000256" key="7">
    <source>
        <dbReference type="RuleBase" id="RU367062"/>
    </source>
</evidence>
<gene>
    <name evidence="8" type="ORF">JL09_g1299</name>
</gene>
<keyword evidence="3 7" id="KW-0999">Mitochondrion inner membrane</keyword>
<dbReference type="Gene3D" id="3.30.460.10">
    <property type="entry name" value="Beta Polymerase, domain 2"/>
    <property type="match status" value="1"/>
</dbReference>
<dbReference type="Pfam" id="PF02410">
    <property type="entry name" value="RsfS"/>
    <property type="match status" value="1"/>
</dbReference>
<keyword evidence="6 7" id="KW-0472">Membrane</keyword>
<reference evidence="9" key="1">
    <citation type="journal article" date="2014" name="Microb. Cell Fact.">
        <title>Exploiting Issatchenkia orientalis SD108 for succinic acid production.</title>
        <authorList>
            <person name="Xiao H."/>
            <person name="Shao Z."/>
            <person name="Jiang Y."/>
            <person name="Dole S."/>
            <person name="Zhao H."/>
        </authorList>
    </citation>
    <scope>NUCLEOTIDE SEQUENCE [LARGE SCALE GENOMIC DNA]</scope>
    <source>
        <strain evidence="9">SD108</strain>
    </source>
</reference>
<comment type="caution">
    <text evidence="8">The sequence shown here is derived from an EMBL/GenBank/DDBJ whole genome shotgun (WGS) entry which is preliminary data.</text>
</comment>
<dbReference type="EMBL" id="JQFK01000008">
    <property type="protein sequence ID" value="KGK39496.1"/>
    <property type="molecule type" value="Genomic_DNA"/>
</dbReference>
<dbReference type="HOGENOM" id="CLU_557841_0_0_1"/>
<evidence type="ECO:0000256" key="4">
    <source>
        <dbReference type="ARBA" id="ARBA00022946"/>
    </source>
</evidence>
<dbReference type="SUPFAM" id="SSF81301">
    <property type="entry name" value="Nucleotidyltransferase"/>
    <property type="match status" value="1"/>
</dbReference>
<name>A0A099P665_PICKU</name>
<evidence type="ECO:0000313" key="9">
    <source>
        <dbReference type="Proteomes" id="UP000029867"/>
    </source>
</evidence>
<keyword evidence="5 7" id="KW-0496">Mitochondrion</keyword>
<dbReference type="PANTHER" id="PTHR28087">
    <property type="entry name" value="ATPASE SYNTHESIS PROTEIN 25, MITOCHONDRIAL"/>
    <property type="match status" value="1"/>
</dbReference>
<dbReference type="eggNOG" id="ENOG502RGZN">
    <property type="taxonomic scope" value="Eukaryota"/>
</dbReference>
<evidence type="ECO:0000313" key="8">
    <source>
        <dbReference type="EMBL" id="KGK39496.1"/>
    </source>
</evidence>
<comment type="function">
    <text evidence="7">Mitochondrial mRNA stabilization factor.</text>
</comment>
<comment type="subcellular location">
    <subcellularLocation>
        <location evidence="1 7">Mitochondrion inner membrane</location>
        <topology evidence="1 7">Peripheral membrane protein</topology>
        <orientation evidence="1 7">Matrix side</orientation>
    </subcellularLocation>
</comment>
<evidence type="ECO:0000256" key="6">
    <source>
        <dbReference type="ARBA" id="ARBA00023136"/>
    </source>
</evidence>
<protein>
    <recommendedName>
        <fullName evidence="7">ATPase synthesis protein 25</fullName>
    </recommendedName>
</protein>
<evidence type="ECO:0000256" key="1">
    <source>
        <dbReference type="ARBA" id="ARBA00004443"/>
    </source>
</evidence>
<evidence type="ECO:0000256" key="5">
    <source>
        <dbReference type="ARBA" id="ARBA00023128"/>
    </source>
</evidence>
<dbReference type="Proteomes" id="UP000029867">
    <property type="component" value="Unassembled WGS sequence"/>
</dbReference>
<accession>A0A099P665</accession>
<sequence length="489" mass="56157">MLRSVRTIHPLAKYVTLACQRSFHVSTPVFNSPWYLDPKESPSITSPLKSVTIPKLPERHPQALENLVTYLATELGIDDLSVFDMRNKSTTTQGAYDIADFMVIGSGKSAKHLQSASTELDFYIKHELHKLPTTEGILKSGALAKYHRKLLKKGKKAPNYSKNTYGVTPNTWVMTDTKTDGIVIHMLTKERRVDLNLECLWAKDSEKEKYSSTSKNHDSDDIFKGIRYFHSTSQLKSNSFDPYNVTFDNYADQFRSLLRKHLVDYKVTSLKDLKDHLDSMYSAGIIMNYSLIVEYFNTILKSEEFHQPFNTNMKAYIHRELFLFNLLDSYSVLLTNEQILDLLSLIIVSGSGFNNESFLTLKSIIKTFNIQQKELHDHSKILGKVQLLSEKLTDNYNSTHRELKRRIDSLLLTAYANKQNWFSFFKVLDSAIQRNDIPLVQASLPLVAVCSDNLTAYQYETKYLPLIKEAGMPKEIARFADIIYDKTHE</sequence>
<dbReference type="GO" id="GO:0005743">
    <property type="term" value="C:mitochondrial inner membrane"/>
    <property type="evidence" value="ECO:0007669"/>
    <property type="project" value="UniProtKB-SubCell"/>
</dbReference>
<proteinExistence type="inferred from homology"/>